<evidence type="ECO:0000313" key="5">
    <source>
        <dbReference type="EMBL" id="GAA3922948.1"/>
    </source>
</evidence>
<feature type="chain" id="PRO_5047363856" description="Solute-binding protein family 3/N-terminal domain-containing protein" evidence="3">
    <location>
        <begin position="37"/>
        <end position="272"/>
    </location>
</feature>
<gene>
    <name evidence="5" type="ORF">GCM10022277_18580</name>
</gene>
<proteinExistence type="inferred from homology"/>
<keyword evidence="6" id="KW-1185">Reference proteome</keyword>
<comment type="caution">
    <text evidence="5">The sequence shown here is derived from an EMBL/GenBank/DDBJ whole genome shotgun (WGS) entry which is preliminary data.</text>
</comment>
<dbReference type="PANTHER" id="PTHR35936:SF35">
    <property type="entry name" value="L-CYSTINE-BINDING PROTEIN TCYJ"/>
    <property type="match status" value="1"/>
</dbReference>
<accession>A0ABP7MGZ1</accession>
<evidence type="ECO:0000259" key="4">
    <source>
        <dbReference type="Pfam" id="PF00497"/>
    </source>
</evidence>
<sequence>MNTQNIMIKLTIRSATQLLSILLSLTLFSLSSISQAAPEKLVVCADKGYWYPFVFTEGYEAKGLYIDMLNDAADRLDMKVSIRPMDWKKCLRKARAGKVDGIIGVSYKDKRAEYLEYPADAKTKKFSDLRLTQVEYVVVNNASSPYVFDGNVTTLPQPVRVPRGYSVADDLKNEGISDVNTKSKGDHGTLLRLISEKNGSVVTLATVAKHFEQHRLFKGKIKTQKRAYKSKSYFMAFSKKRPTDEASRNEIWDALTAVRTDSVLMETYMAKY</sequence>
<dbReference type="SUPFAM" id="SSF53850">
    <property type="entry name" value="Periplasmic binding protein-like II"/>
    <property type="match status" value="1"/>
</dbReference>
<dbReference type="Pfam" id="PF00497">
    <property type="entry name" value="SBP_bac_3"/>
    <property type="match status" value="1"/>
</dbReference>
<dbReference type="Gene3D" id="3.40.190.10">
    <property type="entry name" value="Periplasmic binding protein-like II"/>
    <property type="match status" value="2"/>
</dbReference>
<dbReference type="InterPro" id="IPR001638">
    <property type="entry name" value="Solute-binding_3/MltF_N"/>
</dbReference>
<evidence type="ECO:0000256" key="1">
    <source>
        <dbReference type="ARBA" id="ARBA00010333"/>
    </source>
</evidence>
<dbReference type="EMBL" id="BAABBN010000006">
    <property type="protein sequence ID" value="GAA3922948.1"/>
    <property type="molecule type" value="Genomic_DNA"/>
</dbReference>
<feature type="domain" description="Solute-binding protein family 3/N-terminal" evidence="4">
    <location>
        <begin position="46"/>
        <end position="261"/>
    </location>
</feature>
<dbReference type="Proteomes" id="UP001501565">
    <property type="component" value="Unassembled WGS sequence"/>
</dbReference>
<keyword evidence="2 3" id="KW-0732">Signal</keyword>
<dbReference type="PANTHER" id="PTHR35936">
    <property type="entry name" value="MEMBRANE-BOUND LYTIC MUREIN TRANSGLYCOSYLASE F"/>
    <property type="match status" value="1"/>
</dbReference>
<evidence type="ECO:0000256" key="3">
    <source>
        <dbReference type="SAM" id="SignalP"/>
    </source>
</evidence>
<feature type="signal peptide" evidence="3">
    <location>
        <begin position="1"/>
        <end position="36"/>
    </location>
</feature>
<name>A0ABP7MGZ1_9GAMM</name>
<protein>
    <recommendedName>
        <fullName evidence="4">Solute-binding protein family 3/N-terminal domain-containing protein</fullName>
    </recommendedName>
</protein>
<evidence type="ECO:0000313" key="6">
    <source>
        <dbReference type="Proteomes" id="UP001501565"/>
    </source>
</evidence>
<comment type="similarity">
    <text evidence="1">Belongs to the bacterial solute-binding protein 3 family.</text>
</comment>
<evidence type="ECO:0000256" key="2">
    <source>
        <dbReference type="ARBA" id="ARBA00022729"/>
    </source>
</evidence>
<reference evidence="6" key="1">
    <citation type="journal article" date="2019" name="Int. J. Syst. Evol. Microbiol.">
        <title>The Global Catalogue of Microorganisms (GCM) 10K type strain sequencing project: providing services to taxonomists for standard genome sequencing and annotation.</title>
        <authorList>
            <consortium name="The Broad Institute Genomics Platform"/>
            <consortium name="The Broad Institute Genome Sequencing Center for Infectious Disease"/>
            <person name="Wu L."/>
            <person name="Ma J."/>
        </authorList>
    </citation>
    <scope>NUCLEOTIDE SEQUENCE [LARGE SCALE GENOMIC DNA]</scope>
    <source>
        <strain evidence="6">JCM 17551</strain>
    </source>
</reference>
<organism evidence="5 6">
    <name type="scientific">Litoribacillus peritrichatus</name>
    <dbReference type="NCBI Taxonomy" id="718191"/>
    <lineage>
        <taxon>Bacteria</taxon>
        <taxon>Pseudomonadati</taxon>
        <taxon>Pseudomonadota</taxon>
        <taxon>Gammaproteobacteria</taxon>
        <taxon>Oceanospirillales</taxon>
        <taxon>Oceanospirillaceae</taxon>
        <taxon>Litoribacillus</taxon>
    </lineage>
</organism>